<gene>
    <name evidence="2" type="ORF">APZ42_034106</name>
</gene>
<keyword evidence="3" id="KW-1185">Reference proteome</keyword>
<evidence type="ECO:0000313" key="2">
    <source>
        <dbReference type="EMBL" id="KZS03245.1"/>
    </source>
</evidence>
<comment type="caution">
    <text evidence="2">The sequence shown here is derived from an EMBL/GenBank/DDBJ whole genome shotgun (WGS) entry which is preliminary data.</text>
</comment>
<name>A0A164KGL6_9CRUS</name>
<keyword evidence="1" id="KW-0472">Membrane</keyword>
<reference evidence="2 3" key="1">
    <citation type="submission" date="2016-03" db="EMBL/GenBank/DDBJ databases">
        <title>EvidentialGene: Evidence-directed Construction of Genes on Genomes.</title>
        <authorList>
            <person name="Gilbert D.G."/>
            <person name="Choi J.-H."/>
            <person name="Mockaitis K."/>
            <person name="Colbourne J."/>
            <person name="Pfrender M."/>
        </authorList>
    </citation>
    <scope>NUCLEOTIDE SEQUENCE [LARGE SCALE GENOMIC DNA]</scope>
    <source>
        <strain evidence="2 3">Xinb3</strain>
        <tissue evidence="2">Complete organism</tissue>
    </source>
</reference>
<sequence>MEIHSQCNSMNEAITQDYKFKKNPSFSLLFTISILSLSITFGIFFPLKKCLRSAIAGTREIYGLPLAKKPI</sequence>
<dbReference type="EMBL" id="LRGB01003325">
    <property type="protein sequence ID" value="KZS03245.1"/>
    <property type="molecule type" value="Genomic_DNA"/>
</dbReference>
<proteinExistence type="predicted"/>
<protein>
    <submittedName>
        <fullName evidence="2">Uncharacterized protein</fullName>
    </submittedName>
</protein>
<dbReference type="AlphaFoldDB" id="A0A164KGL6"/>
<feature type="transmembrane region" description="Helical" evidence="1">
    <location>
        <begin position="26"/>
        <end position="47"/>
    </location>
</feature>
<dbReference type="Proteomes" id="UP000076858">
    <property type="component" value="Unassembled WGS sequence"/>
</dbReference>
<evidence type="ECO:0000313" key="3">
    <source>
        <dbReference type="Proteomes" id="UP000076858"/>
    </source>
</evidence>
<organism evidence="2 3">
    <name type="scientific">Daphnia magna</name>
    <dbReference type="NCBI Taxonomy" id="35525"/>
    <lineage>
        <taxon>Eukaryota</taxon>
        <taxon>Metazoa</taxon>
        <taxon>Ecdysozoa</taxon>
        <taxon>Arthropoda</taxon>
        <taxon>Crustacea</taxon>
        <taxon>Branchiopoda</taxon>
        <taxon>Diplostraca</taxon>
        <taxon>Cladocera</taxon>
        <taxon>Anomopoda</taxon>
        <taxon>Daphniidae</taxon>
        <taxon>Daphnia</taxon>
    </lineage>
</organism>
<evidence type="ECO:0000256" key="1">
    <source>
        <dbReference type="SAM" id="Phobius"/>
    </source>
</evidence>
<keyword evidence="1" id="KW-1133">Transmembrane helix</keyword>
<keyword evidence="1" id="KW-0812">Transmembrane</keyword>
<accession>A0A164KGL6</accession>